<organism evidence="11 12">
    <name type="scientific">Myceligenerans crystallogenes</name>
    <dbReference type="NCBI Taxonomy" id="316335"/>
    <lineage>
        <taxon>Bacteria</taxon>
        <taxon>Bacillati</taxon>
        <taxon>Actinomycetota</taxon>
        <taxon>Actinomycetes</taxon>
        <taxon>Micrococcales</taxon>
        <taxon>Promicromonosporaceae</taxon>
        <taxon>Myceligenerans</taxon>
    </lineage>
</organism>
<dbReference type="InterPro" id="IPR001185">
    <property type="entry name" value="MS_channel"/>
</dbReference>
<dbReference type="PANTHER" id="PTHR30266:SF2">
    <property type="entry name" value="LARGE-CONDUCTANCE MECHANOSENSITIVE CHANNEL"/>
    <property type="match status" value="1"/>
</dbReference>
<feature type="transmembrane region" description="Helical" evidence="10">
    <location>
        <begin position="77"/>
        <end position="97"/>
    </location>
</feature>
<dbReference type="RefSeq" id="WP_344101609.1">
    <property type="nucleotide sequence ID" value="NZ_BAAANL010000003.1"/>
</dbReference>
<gene>
    <name evidence="10 11" type="primary">mscL</name>
    <name evidence="11" type="ORF">GCM10009751_17190</name>
</gene>
<keyword evidence="5 10" id="KW-0812">Transmembrane</keyword>
<comment type="function">
    <text evidence="10">Channel that opens in response to stretch forces in the membrane lipid bilayer. May participate in the regulation of osmotic pressure changes within the cell.</text>
</comment>
<name>A0ABP4ZNP2_9MICO</name>
<dbReference type="SUPFAM" id="SSF81330">
    <property type="entry name" value="Gated mechanosensitive channel"/>
    <property type="match status" value="1"/>
</dbReference>
<sequence length="151" mass="16564">MRDLLNGFKEFITRGNVLDLAVAVVIGAAFSGVITGLVNGFIMPLVGWLVGAPDFSGIKFSVPNWRGESTEFPVGQFIQGLIMFLLISAAIYFLVVVPVKKLMELRKTTEEEIEETLEKDVELLTEIRDLLRAQANGTTHTTQAAPADPTR</sequence>
<keyword evidence="9 10" id="KW-0407">Ion channel</keyword>
<dbReference type="Proteomes" id="UP001501094">
    <property type="component" value="Unassembled WGS sequence"/>
</dbReference>
<dbReference type="InterPro" id="IPR037673">
    <property type="entry name" value="MSC/AndL"/>
</dbReference>
<dbReference type="InterPro" id="IPR019823">
    <property type="entry name" value="Mechanosensitive_channel_CS"/>
</dbReference>
<evidence type="ECO:0000256" key="6">
    <source>
        <dbReference type="ARBA" id="ARBA00022989"/>
    </source>
</evidence>
<evidence type="ECO:0000256" key="9">
    <source>
        <dbReference type="ARBA" id="ARBA00023303"/>
    </source>
</evidence>
<evidence type="ECO:0000256" key="10">
    <source>
        <dbReference type="HAMAP-Rule" id="MF_00115"/>
    </source>
</evidence>
<dbReference type="PRINTS" id="PR01264">
    <property type="entry name" value="MECHCHANNEL"/>
</dbReference>
<comment type="subcellular location">
    <subcellularLocation>
        <location evidence="1 10">Cell membrane</location>
        <topology evidence="1 10">Multi-pass membrane protein</topology>
    </subcellularLocation>
</comment>
<evidence type="ECO:0000256" key="4">
    <source>
        <dbReference type="ARBA" id="ARBA00022475"/>
    </source>
</evidence>
<evidence type="ECO:0000256" key="5">
    <source>
        <dbReference type="ARBA" id="ARBA00022692"/>
    </source>
</evidence>
<dbReference type="Pfam" id="PF01741">
    <property type="entry name" value="MscL"/>
    <property type="match status" value="1"/>
</dbReference>
<reference evidence="12" key="1">
    <citation type="journal article" date="2019" name="Int. J. Syst. Evol. Microbiol.">
        <title>The Global Catalogue of Microorganisms (GCM) 10K type strain sequencing project: providing services to taxonomists for standard genome sequencing and annotation.</title>
        <authorList>
            <consortium name="The Broad Institute Genomics Platform"/>
            <consortium name="The Broad Institute Genome Sequencing Center for Infectious Disease"/>
            <person name="Wu L."/>
            <person name="Ma J."/>
        </authorList>
    </citation>
    <scope>NUCLEOTIDE SEQUENCE [LARGE SCALE GENOMIC DNA]</scope>
    <source>
        <strain evidence="12">JCM 14326</strain>
    </source>
</reference>
<comment type="subunit">
    <text evidence="10">Homopentamer.</text>
</comment>
<dbReference type="NCBIfam" id="TIGR00220">
    <property type="entry name" value="mscL"/>
    <property type="match status" value="1"/>
</dbReference>
<dbReference type="EMBL" id="BAAANL010000003">
    <property type="protein sequence ID" value="GAA1860215.1"/>
    <property type="molecule type" value="Genomic_DNA"/>
</dbReference>
<evidence type="ECO:0000313" key="11">
    <source>
        <dbReference type="EMBL" id="GAA1860215.1"/>
    </source>
</evidence>
<keyword evidence="8 10" id="KW-0472">Membrane</keyword>
<evidence type="ECO:0000256" key="8">
    <source>
        <dbReference type="ARBA" id="ARBA00023136"/>
    </source>
</evidence>
<evidence type="ECO:0000256" key="7">
    <source>
        <dbReference type="ARBA" id="ARBA00023065"/>
    </source>
</evidence>
<protein>
    <recommendedName>
        <fullName evidence="10">Large-conductance mechanosensitive channel</fullName>
    </recommendedName>
</protein>
<evidence type="ECO:0000256" key="2">
    <source>
        <dbReference type="ARBA" id="ARBA00007254"/>
    </source>
</evidence>
<accession>A0ABP4ZNP2</accession>
<keyword evidence="12" id="KW-1185">Reference proteome</keyword>
<evidence type="ECO:0000256" key="3">
    <source>
        <dbReference type="ARBA" id="ARBA00022448"/>
    </source>
</evidence>
<dbReference type="PANTHER" id="PTHR30266">
    <property type="entry name" value="MECHANOSENSITIVE CHANNEL MSCL"/>
    <property type="match status" value="1"/>
</dbReference>
<dbReference type="HAMAP" id="MF_00115">
    <property type="entry name" value="MscL"/>
    <property type="match status" value="1"/>
</dbReference>
<evidence type="ECO:0000256" key="1">
    <source>
        <dbReference type="ARBA" id="ARBA00004651"/>
    </source>
</evidence>
<feature type="transmembrane region" description="Helical" evidence="10">
    <location>
        <begin position="20"/>
        <end position="42"/>
    </location>
</feature>
<dbReference type="PROSITE" id="PS01327">
    <property type="entry name" value="MSCL"/>
    <property type="match status" value="1"/>
</dbReference>
<keyword evidence="4 10" id="KW-1003">Cell membrane</keyword>
<comment type="caution">
    <text evidence="11">The sequence shown here is derived from an EMBL/GenBank/DDBJ whole genome shotgun (WGS) entry which is preliminary data.</text>
</comment>
<keyword evidence="7 10" id="KW-0406">Ion transport</keyword>
<keyword evidence="3 10" id="KW-0813">Transport</keyword>
<evidence type="ECO:0000313" key="12">
    <source>
        <dbReference type="Proteomes" id="UP001501094"/>
    </source>
</evidence>
<comment type="similarity">
    <text evidence="2 10">Belongs to the MscL family.</text>
</comment>
<keyword evidence="6 10" id="KW-1133">Transmembrane helix</keyword>
<dbReference type="InterPro" id="IPR036019">
    <property type="entry name" value="MscL_channel"/>
</dbReference>
<proteinExistence type="inferred from homology"/>
<dbReference type="Gene3D" id="1.10.1200.120">
    <property type="entry name" value="Large-conductance mechanosensitive channel, MscL, domain 1"/>
    <property type="match status" value="1"/>
</dbReference>